<proteinExistence type="inferred from homology"/>
<dbReference type="PANTHER" id="PTHR30118">
    <property type="entry name" value="HTH-TYPE TRANSCRIPTIONAL REGULATOR LEUO-RELATED"/>
    <property type="match status" value="1"/>
</dbReference>
<keyword evidence="2" id="KW-0805">Transcription regulation</keyword>
<dbReference type="Gene3D" id="1.10.10.10">
    <property type="entry name" value="Winged helix-like DNA-binding domain superfamily/Winged helix DNA-binding domain"/>
    <property type="match status" value="1"/>
</dbReference>
<comment type="similarity">
    <text evidence="1">Belongs to the LysR transcriptional regulatory family.</text>
</comment>
<dbReference type="Pfam" id="PF00126">
    <property type="entry name" value="HTH_1"/>
    <property type="match status" value="1"/>
</dbReference>
<dbReference type="InterPro" id="IPR000847">
    <property type="entry name" value="LysR_HTH_N"/>
</dbReference>
<dbReference type="InterPro" id="IPR036390">
    <property type="entry name" value="WH_DNA-bd_sf"/>
</dbReference>
<dbReference type="PRINTS" id="PR00039">
    <property type="entry name" value="HTHLYSR"/>
</dbReference>
<dbReference type="InterPro" id="IPR036388">
    <property type="entry name" value="WH-like_DNA-bd_sf"/>
</dbReference>
<keyword evidence="7" id="KW-1185">Reference proteome</keyword>
<dbReference type="Proteomes" id="UP000277294">
    <property type="component" value="Unassembled WGS sequence"/>
</dbReference>
<feature type="domain" description="HTH lysR-type" evidence="5">
    <location>
        <begin position="1"/>
        <end position="59"/>
    </location>
</feature>
<dbReference type="InterPro" id="IPR050389">
    <property type="entry name" value="LysR-type_TF"/>
</dbReference>
<reference evidence="6 7" key="1">
    <citation type="submission" date="2018-10" db="EMBL/GenBank/DDBJ databases">
        <authorList>
            <person name="Criscuolo A."/>
        </authorList>
    </citation>
    <scope>NUCLEOTIDE SEQUENCE [LARGE SCALE GENOMIC DNA]</scope>
    <source>
        <strain evidence="6">DnA1</strain>
    </source>
</reference>
<dbReference type="Pfam" id="PF03466">
    <property type="entry name" value="LysR_substrate"/>
    <property type="match status" value="1"/>
</dbReference>
<name>A0A3P4AXL0_9BURK</name>
<organism evidence="6 7">
    <name type="scientific">Pigmentiphaga humi</name>
    <dbReference type="NCBI Taxonomy" id="2478468"/>
    <lineage>
        <taxon>Bacteria</taxon>
        <taxon>Pseudomonadati</taxon>
        <taxon>Pseudomonadota</taxon>
        <taxon>Betaproteobacteria</taxon>
        <taxon>Burkholderiales</taxon>
        <taxon>Alcaligenaceae</taxon>
        <taxon>Pigmentiphaga</taxon>
    </lineage>
</organism>
<dbReference type="SUPFAM" id="SSF46785">
    <property type="entry name" value="Winged helix' DNA-binding domain"/>
    <property type="match status" value="1"/>
</dbReference>
<dbReference type="AlphaFoldDB" id="A0A3P4AXL0"/>
<gene>
    <name evidence="6" type="primary">nodD2_3</name>
    <name evidence="6" type="ORF">PIGHUM_00867</name>
</gene>
<evidence type="ECO:0000259" key="5">
    <source>
        <dbReference type="PROSITE" id="PS50931"/>
    </source>
</evidence>
<evidence type="ECO:0000256" key="1">
    <source>
        <dbReference type="ARBA" id="ARBA00009437"/>
    </source>
</evidence>
<dbReference type="Gene3D" id="3.40.190.10">
    <property type="entry name" value="Periplasmic binding protein-like II"/>
    <property type="match status" value="2"/>
</dbReference>
<keyword evidence="3" id="KW-0238">DNA-binding</keyword>
<evidence type="ECO:0000313" key="6">
    <source>
        <dbReference type="EMBL" id="VCU68809.1"/>
    </source>
</evidence>
<dbReference type="PANTHER" id="PTHR30118:SF15">
    <property type="entry name" value="TRANSCRIPTIONAL REGULATORY PROTEIN"/>
    <property type="match status" value="1"/>
</dbReference>
<keyword evidence="4" id="KW-0804">Transcription</keyword>
<dbReference type="PROSITE" id="PS50931">
    <property type="entry name" value="HTH_LYSR"/>
    <property type="match status" value="1"/>
</dbReference>
<sequence>MQDLNLLRVFEALWHEKSVTLAAQRLGLSQGAVSLSLKRLREEYQDKLFVQVSRTMEPTPLAEKISPNLLQASRLIRESQAMPQRFEPLGSSRIFNIRARDISEIITFPRIFERLQTLAPKMGMRTIYLPTDETFQQLASGRLDLALGYLEGNPADIHRVPIYLKQKYVCVMSPDHPLAQEELTEGQYLDADHLLVENSVTSQHPIERILTAAGRRDRIKIRLTQHLAASWYVLKFDLLWTLPYRLAKLLVQYFPLVIKPVPENLNLSYETCLYWHERFHADVEVKWLRDLIVDTLLEQSTGIHRPLPTDQCLNV</sequence>
<dbReference type="OrthoDB" id="5495633at2"/>
<accession>A0A3P4AXL0</accession>
<dbReference type="GO" id="GO:0003677">
    <property type="term" value="F:DNA binding"/>
    <property type="evidence" value="ECO:0007669"/>
    <property type="project" value="UniProtKB-KW"/>
</dbReference>
<dbReference type="InterPro" id="IPR005119">
    <property type="entry name" value="LysR_subst-bd"/>
</dbReference>
<protein>
    <submittedName>
        <fullName evidence="6">Nodulation protein D 2</fullName>
    </submittedName>
</protein>
<evidence type="ECO:0000256" key="2">
    <source>
        <dbReference type="ARBA" id="ARBA00023015"/>
    </source>
</evidence>
<dbReference type="SUPFAM" id="SSF53850">
    <property type="entry name" value="Periplasmic binding protein-like II"/>
    <property type="match status" value="1"/>
</dbReference>
<evidence type="ECO:0000256" key="3">
    <source>
        <dbReference type="ARBA" id="ARBA00023125"/>
    </source>
</evidence>
<evidence type="ECO:0000256" key="4">
    <source>
        <dbReference type="ARBA" id="ARBA00023163"/>
    </source>
</evidence>
<dbReference type="RefSeq" id="WP_124078029.1">
    <property type="nucleotide sequence ID" value="NZ_UWPJ01000008.1"/>
</dbReference>
<evidence type="ECO:0000313" key="7">
    <source>
        <dbReference type="Proteomes" id="UP000277294"/>
    </source>
</evidence>
<dbReference type="EMBL" id="UWPJ01000008">
    <property type="protein sequence ID" value="VCU68809.1"/>
    <property type="molecule type" value="Genomic_DNA"/>
</dbReference>
<dbReference type="GO" id="GO:0003700">
    <property type="term" value="F:DNA-binding transcription factor activity"/>
    <property type="evidence" value="ECO:0007669"/>
    <property type="project" value="InterPro"/>
</dbReference>